<evidence type="ECO:0000313" key="3">
    <source>
        <dbReference type="Proteomes" id="UP001516023"/>
    </source>
</evidence>
<comment type="caution">
    <text evidence="2">The sequence shown here is derived from an EMBL/GenBank/DDBJ whole genome shotgun (WGS) entry which is preliminary data.</text>
</comment>
<gene>
    <name evidence="2" type="ORF">HJC23_001760</name>
</gene>
<dbReference type="InterPro" id="IPR036322">
    <property type="entry name" value="WD40_repeat_dom_sf"/>
</dbReference>
<evidence type="ECO:0000256" key="1">
    <source>
        <dbReference type="SAM" id="MobiDB-lite"/>
    </source>
</evidence>
<name>A0ABD3QQK0_9STRA</name>
<protein>
    <submittedName>
        <fullName evidence="2">Uncharacterized protein</fullName>
    </submittedName>
</protein>
<dbReference type="SUPFAM" id="SSF50978">
    <property type="entry name" value="WD40 repeat-like"/>
    <property type="match status" value="1"/>
</dbReference>
<dbReference type="Gene3D" id="2.130.10.10">
    <property type="entry name" value="YVTN repeat-like/Quinoprotein amine dehydrogenase"/>
    <property type="match status" value="1"/>
</dbReference>
<reference evidence="2 3" key="1">
    <citation type="journal article" date="2020" name="G3 (Bethesda)">
        <title>Improved Reference Genome for Cyclotella cryptica CCMP332, a Model for Cell Wall Morphogenesis, Salinity Adaptation, and Lipid Production in Diatoms (Bacillariophyta).</title>
        <authorList>
            <person name="Roberts W.R."/>
            <person name="Downey K.M."/>
            <person name="Ruck E.C."/>
            <person name="Traller J.C."/>
            <person name="Alverson A.J."/>
        </authorList>
    </citation>
    <scope>NUCLEOTIDE SEQUENCE [LARGE SCALE GENOMIC DNA]</scope>
    <source>
        <strain evidence="2 3">CCMP332</strain>
    </source>
</reference>
<keyword evidence="3" id="KW-1185">Reference proteome</keyword>
<sequence length="721" mass="80213">MDDVLAQLRRQREKQKERDVDPSSTSSEIQRHASANKNDRARSMGGFFYDPILKRYLPRSVFKPNGNNDVCIQRIQQASIYKHESIDTKPKSINSSRLGSFGTVTDRDLRMVVFRGCCIKPRVASMSPRDRGYGRQKKRKKQSSNINIEGKQNNTDRRNNISVRGHEAPSAIHPLEEPHNATLPCSEKSIVLLASSLSYCSSTTRRRTIASTVAPLCIARRLEIVPTVATRDMLLSANKIGCIVTSNETSTAKSCTVGKPEELKGINHGASAKTNAVPPPNWFSMLHPINMARRREPYNHPWSDTVPLDCHCKSYLHPTASTFDISPVSDNLLGSSLPHVVTIAGEFLHYRGPVRIPPRGREAFQLGNGTRVEHHESWNANANFVTARELQLSDLPPGKIHSVRLALLGRDRNDDGVFVSCTIFDAAREQCYFALHSLDTSNTQVYGLPFEVNDFCFSPHKLMSPVVAFAHSQNGTSGVSFLDVETQTMFRLRSNMMWLDSDPICVQFRANENESQVLFGHRDGSVTMLDTRSTDAQFALLSGEDFGSVSSIQPLEKNEHLVVAKGSFGSCRVFDVRRLCNSKVEYLKKQQSSILTFLPPSIIHNTKSANCTGLAIHPTETVALAPFATKNNEVMAALWAIDSGKLLRTIRLDNASTTSPPSIDCPLFCELKSASTCGFRMSCTQNSEVPGITRESGAWGIWYKSMTLPHYSTTGIRHFFF</sequence>
<evidence type="ECO:0000313" key="2">
    <source>
        <dbReference type="EMBL" id="KAL3802216.1"/>
    </source>
</evidence>
<feature type="region of interest" description="Disordered" evidence="1">
    <location>
        <begin position="125"/>
        <end position="160"/>
    </location>
</feature>
<proteinExistence type="predicted"/>
<dbReference type="Proteomes" id="UP001516023">
    <property type="component" value="Unassembled WGS sequence"/>
</dbReference>
<organism evidence="2 3">
    <name type="scientific">Cyclotella cryptica</name>
    <dbReference type="NCBI Taxonomy" id="29204"/>
    <lineage>
        <taxon>Eukaryota</taxon>
        <taxon>Sar</taxon>
        <taxon>Stramenopiles</taxon>
        <taxon>Ochrophyta</taxon>
        <taxon>Bacillariophyta</taxon>
        <taxon>Coscinodiscophyceae</taxon>
        <taxon>Thalassiosirophycidae</taxon>
        <taxon>Stephanodiscales</taxon>
        <taxon>Stephanodiscaceae</taxon>
        <taxon>Cyclotella</taxon>
    </lineage>
</organism>
<accession>A0ABD3QQK0</accession>
<feature type="region of interest" description="Disordered" evidence="1">
    <location>
        <begin position="1"/>
        <end position="38"/>
    </location>
</feature>
<dbReference type="EMBL" id="JABMIG020000021">
    <property type="protein sequence ID" value="KAL3802216.1"/>
    <property type="molecule type" value="Genomic_DNA"/>
</dbReference>
<dbReference type="AlphaFoldDB" id="A0ABD3QQK0"/>
<dbReference type="InterPro" id="IPR015943">
    <property type="entry name" value="WD40/YVTN_repeat-like_dom_sf"/>
</dbReference>
<feature type="compositionally biased region" description="Polar residues" evidence="1">
    <location>
        <begin position="22"/>
        <end position="36"/>
    </location>
</feature>